<dbReference type="GO" id="GO:0000978">
    <property type="term" value="F:RNA polymerase II cis-regulatory region sequence-specific DNA binding"/>
    <property type="evidence" value="ECO:0007669"/>
    <property type="project" value="TreeGrafter"/>
</dbReference>
<feature type="domain" description="C2H2-type" evidence="11">
    <location>
        <begin position="101"/>
        <end position="128"/>
    </location>
</feature>
<evidence type="ECO:0000256" key="4">
    <source>
        <dbReference type="ARBA" id="ARBA00022737"/>
    </source>
</evidence>
<protein>
    <submittedName>
        <fullName evidence="12">Oocyte zinc finger protein XlCOF6-like</fullName>
    </submittedName>
</protein>
<feature type="domain" description="C2H2-type" evidence="11">
    <location>
        <begin position="130"/>
        <end position="157"/>
    </location>
</feature>
<reference evidence="12" key="2">
    <citation type="submission" date="2025-09" db="UniProtKB">
        <authorList>
            <consortium name="Ensembl"/>
        </authorList>
    </citation>
    <scope>IDENTIFICATION</scope>
</reference>
<dbReference type="PANTHER" id="PTHR24388">
    <property type="entry name" value="ZINC FINGER PROTEIN"/>
    <property type="match status" value="1"/>
</dbReference>
<organism evidence="12 13">
    <name type="scientific">Seriola lalandi dorsalis</name>
    <dbReference type="NCBI Taxonomy" id="1841481"/>
    <lineage>
        <taxon>Eukaryota</taxon>
        <taxon>Metazoa</taxon>
        <taxon>Chordata</taxon>
        <taxon>Craniata</taxon>
        <taxon>Vertebrata</taxon>
        <taxon>Euteleostomi</taxon>
        <taxon>Actinopterygii</taxon>
        <taxon>Neopterygii</taxon>
        <taxon>Teleostei</taxon>
        <taxon>Neoteleostei</taxon>
        <taxon>Acanthomorphata</taxon>
        <taxon>Carangaria</taxon>
        <taxon>Carangiformes</taxon>
        <taxon>Carangidae</taxon>
        <taxon>Seriola</taxon>
    </lineage>
</organism>
<name>A0A3B4XUF4_SERLL</name>
<reference evidence="12" key="1">
    <citation type="submission" date="2025-08" db="UniProtKB">
        <authorList>
            <consortium name="Ensembl"/>
        </authorList>
    </citation>
    <scope>IDENTIFICATION</scope>
</reference>
<evidence type="ECO:0000313" key="13">
    <source>
        <dbReference type="Proteomes" id="UP000261360"/>
    </source>
</evidence>
<dbReference type="PANTHER" id="PTHR24388:SF54">
    <property type="entry name" value="PROTEIN ESCARGOT"/>
    <property type="match status" value="1"/>
</dbReference>
<dbReference type="Gene3D" id="3.30.160.60">
    <property type="entry name" value="Classic Zinc Finger"/>
    <property type="match status" value="4"/>
</dbReference>
<evidence type="ECO:0000256" key="9">
    <source>
        <dbReference type="ARBA" id="ARBA00023242"/>
    </source>
</evidence>
<keyword evidence="3" id="KW-0479">Metal-binding</keyword>
<proteinExistence type="inferred from homology"/>
<accession>A0A3B4XUF4</accession>
<dbReference type="InterPro" id="IPR036236">
    <property type="entry name" value="Znf_C2H2_sf"/>
</dbReference>
<dbReference type="GO" id="GO:0008270">
    <property type="term" value="F:zinc ion binding"/>
    <property type="evidence" value="ECO:0007669"/>
    <property type="project" value="UniProtKB-KW"/>
</dbReference>
<comment type="subcellular location">
    <subcellularLocation>
        <location evidence="1">Nucleus</location>
    </subcellularLocation>
</comment>
<evidence type="ECO:0000256" key="6">
    <source>
        <dbReference type="ARBA" id="ARBA00022833"/>
    </source>
</evidence>
<evidence type="ECO:0000256" key="8">
    <source>
        <dbReference type="ARBA" id="ARBA00023163"/>
    </source>
</evidence>
<keyword evidence="8" id="KW-0804">Transcription</keyword>
<keyword evidence="6" id="KW-0862">Zinc</keyword>
<feature type="domain" description="C2H2-type" evidence="11">
    <location>
        <begin position="313"/>
        <end position="341"/>
    </location>
</feature>
<dbReference type="Pfam" id="PF00096">
    <property type="entry name" value="zf-C2H2"/>
    <property type="match status" value="3"/>
</dbReference>
<evidence type="ECO:0000256" key="10">
    <source>
        <dbReference type="PROSITE-ProRule" id="PRU00042"/>
    </source>
</evidence>
<dbReference type="Proteomes" id="UP000261360">
    <property type="component" value="Unplaced"/>
</dbReference>
<dbReference type="InterPro" id="IPR050527">
    <property type="entry name" value="Snail/Krueppel_Znf"/>
</dbReference>
<dbReference type="GeneTree" id="ENSGT00940000166158"/>
<keyword evidence="4" id="KW-0677">Repeat</keyword>
<evidence type="ECO:0000256" key="5">
    <source>
        <dbReference type="ARBA" id="ARBA00022771"/>
    </source>
</evidence>
<dbReference type="PROSITE" id="PS00028">
    <property type="entry name" value="ZINC_FINGER_C2H2_1"/>
    <property type="match status" value="3"/>
</dbReference>
<feature type="domain" description="C2H2-type" evidence="11">
    <location>
        <begin position="340"/>
        <end position="367"/>
    </location>
</feature>
<evidence type="ECO:0000256" key="7">
    <source>
        <dbReference type="ARBA" id="ARBA00023015"/>
    </source>
</evidence>
<feature type="domain" description="C2H2-type" evidence="11">
    <location>
        <begin position="158"/>
        <end position="181"/>
    </location>
</feature>
<dbReference type="Ensembl" id="ENSSLDT00000020198.1">
    <property type="protein sequence ID" value="ENSSLDP00000019543.1"/>
    <property type="gene ID" value="ENSSLDG00000015321.1"/>
</dbReference>
<evidence type="ECO:0000256" key="2">
    <source>
        <dbReference type="ARBA" id="ARBA00006991"/>
    </source>
</evidence>
<keyword evidence="13" id="KW-1185">Reference proteome</keyword>
<dbReference type="GO" id="GO:0000981">
    <property type="term" value="F:DNA-binding transcription factor activity, RNA polymerase II-specific"/>
    <property type="evidence" value="ECO:0007669"/>
    <property type="project" value="TreeGrafter"/>
</dbReference>
<keyword evidence="9" id="KW-0539">Nucleus</keyword>
<feature type="domain" description="C2H2-type" evidence="11">
    <location>
        <begin position="194"/>
        <end position="213"/>
    </location>
</feature>
<evidence type="ECO:0000256" key="1">
    <source>
        <dbReference type="ARBA" id="ARBA00004123"/>
    </source>
</evidence>
<dbReference type="SMART" id="SM00355">
    <property type="entry name" value="ZnF_C2H2"/>
    <property type="match status" value="8"/>
</dbReference>
<comment type="similarity">
    <text evidence="2">Belongs to the krueppel C2H2-type zinc-finger protein family.</text>
</comment>
<dbReference type="AlphaFoldDB" id="A0A3B4XUF4"/>
<dbReference type="FunFam" id="3.30.160.60:FF:000761">
    <property type="entry name" value="Zinc finger protein 449"/>
    <property type="match status" value="1"/>
</dbReference>
<dbReference type="GO" id="GO:0005634">
    <property type="term" value="C:nucleus"/>
    <property type="evidence" value="ECO:0007669"/>
    <property type="project" value="UniProtKB-SubCell"/>
</dbReference>
<evidence type="ECO:0000313" key="12">
    <source>
        <dbReference type="Ensembl" id="ENSSLDP00000019543.1"/>
    </source>
</evidence>
<sequence length="372" mass="42281">MCAYVTAPCGWVVWVSISMEMLKIEQVIVGSEMRSTSAEIKSEPVVTPLNLSSPCDPDQHESLQCFQCFITFSDTKAKERHMRKSHRDQYKKQLQQTDTVFTCYKCDKCFSASEDLSEHQASHSTEEKPFRCPYCRKSFFTFTELNKHRRHECIERRCPCRDCGALFPSPSRLRSHRIAVHPQRPVVADDINTYQCCKCGSGFQTEEELLQHQERFASDINCEIKLQGKKRGRKPKYESQGGIVDCKKIKHEAEAGGCKGYDDSLTEGCPSNELQPELKIPCPEANCDLIFPSVATLRAHKKEAHGLPPRKVHACTDCNESYARPDQLRAHMARAHRSGYTCPTCGKSFARESVLKVHQNTHTEGENVAENR</sequence>
<evidence type="ECO:0000259" key="11">
    <source>
        <dbReference type="PROSITE" id="PS50157"/>
    </source>
</evidence>
<dbReference type="PROSITE" id="PS50157">
    <property type="entry name" value="ZINC_FINGER_C2H2_2"/>
    <property type="match status" value="6"/>
</dbReference>
<keyword evidence="5 10" id="KW-0863">Zinc-finger</keyword>
<evidence type="ECO:0000256" key="3">
    <source>
        <dbReference type="ARBA" id="ARBA00022723"/>
    </source>
</evidence>
<dbReference type="SUPFAM" id="SSF57667">
    <property type="entry name" value="beta-beta-alpha zinc fingers"/>
    <property type="match status" value="2"/>
</dbReference>
<keyword evidence="7" id="KW-0805">Transcription regulation</keyword>
<dbReference type="InterPro" id="IPR013087">
    <property type="entry name" value="Znf_C2H2_type"/>
</dbReference>
<dbReference type="Pfam" id="PF13912">
    <property type="entry name" value="zf-C2H2_6"/>
    <property type="match status" value="1"/>
</dbReference>